<dbReference type="InterPro" id="IPR054849">
    <property type="entry name" value="UPF0336_fam"/>
</dbReference>
<evidence type="ECO:0000259" key="1">
    <source>
        <dbReference type="Pfam" id="PF13452"/>
    </source>
</evidence>
<name>A0A516X0I1_9ACTN</name>
<dbReference type="GO" id="GO:0006633">
    <property type="term" value="P:fatty acid biosynthetic process"/>
    <property type="evidence" value="ECO:0007669"/>
    <property type="project" value="TreeGrafter"/>
</dbReference>
<dbReference type="NCBIfam" id="NF040624">
    <property type="entry name" value="HadA"/>
    <property type="match status" value="1"/>
</dbReference>
<dbReference type="InterPro" id="IPR039569">
    <property type="entry name" value="FAS1-like_DH_region"/>
</dbReference>
<dbReference type="OrthoDB" id="5415111at2"/>
<dbReference type="Pfam" id="PF13452">
    <property type="entry name" value="FAS1_DH_region"/>
    <property type="match status" value="1"/>
</dbReference>
<sequence>MALPPGFEDTHYHIDDIYQVARDKVREFALAVKSEHPAHHDEQVARDLGYEGLVAPPTFFAIFGALAQRRLLELGGLNLARVMQTDQRAEFHKPLVVGARLNCEVSVESVRAMAGADIIVSKNVVADAGGEPVLTTYTTVVHREAGDADEGVNDEIMEAVRAL</sequence>
<dbReference type="KEGG" id="toy:FO059_03315"/>
<dbReference type="InterPro" id="IPR050965">
    <property type="entry name" value="UPF0336/Enoyl-CoA_hydratase"/>
</dbReference>
<dbReference type="InterPro" id="IPR029069">
    <property type="entry name" value="HotDog_dom_sf"/>
</dbReference>
<reference evidence="2 3" key="2">
    <citation type="submission" date="2019-07" db="EMBL/GenBank/DDBJ databases">
        <authorList>
            <person name="Huang Y."/>
        </authorList>
    </citation>
    <scope>NUCLEOTIDE SEQUENCE [LARGE SCALE GENOMIC DNA]</scope>
    <source>
        <strain evidence="2 3">HY188</strain>
    </source>
</reference>
<evidence type="ECO:0000313" key="3">
    <source>
        <dbReference type="Proteomes" id="UP000317344"/>
    </source>
</evidence>
<keyword evidence="3" id="KW-1185">Reference proteome</keyword>
<organism evidence="2 3">
    <name type="scientific">Tomitella fengzijianii</name>
    <dbReference type="NCBI Taxonomy" id="2597660"/>
    <lineage>
        <taxon>Bacteria</taxon>
        <taxon>Bacillati</taxon>
        <taxon>Actinomycetota</taxon>
        <taxon>Actinomycetes</taxon>
        <taxon>Mycobacteriales</taxon>
        <taxon>Tomitella</taxon>
    </lineage>
</organism>
<dbReference type="InterPro" id="IPR016709">
    <property type="entry name" value="HadA-like"/>
</dbReference>
<accession>A0A516X0I1</accession>
<dbReference type="EMBL" id="CP041765">
    <property type="protein sequence ID" value="QDQ96540.1"/>
    <property type="molecule type" value="Genomic_DNA"/>
</dbReference>
<feature type="domain" description="FAS1-like dehydratase" evidence="1">
    <location>
        <begin position="17"/>
        <end position="135"/>
    </location>
</feature>
<proteinExistence type="predicted"/>
<evidence type="ECO:0000313" key="2">
    <source>
        <dbReference type="EMBL" id="QDQ96540.1"/>
    </source>
</evidence>
<dbReference type="AlphaFoldDB" id="A0A516X0I1"/>
<protein>
    <submittedName>
        <fullName evidence="2">Acyl dehydratase</fullName>
    </submittedName>
</protein>
<dbReference type="GO" id="GO:0019171">
    <property type="term" value="F:(3R)-hydroxyacyl-[acyl-carrier-protein] dehydratase activity"/>
    <property type="evidence" value="ECO:0007669"/>
    <property type="project" value="TreeGrafter"/>
</dbReference>
<dbReference type="Gene3D" id="3.10.129.10">
    <property type="entry name" value="Hotdog Thioesterase"/>
    <property type="match status" value="1"/>
</dbReference>
<reference evidence="2 3" key="1">
    <citation type="submission" date="2019-07" db="EMBL/GenBank/DDBJ databases">
        <title>Tomitella cavernea sp. nov., an actinomycete isolated from soil.</title>
        <authorList>
            <person name="Cheng J."/>
        </authorList>
    </citation>
    <scope>NUCLEOTIDE SEQUENCE [LARGE SCALE GENOMIC DNA]</scope>
    <source>
        <strain evidence="2 3">HY188</strain>
    </source>
</reference>
<dbReference type="PANTHER" id="PTHR43437:SF3">
    <property type="entry name" value="HYDROXYACYL-THIOESTER DEHYDRATASE TYPE 2, MITOCHONDRIAL"/>
    <property type="match status" value="1"/>
</dbReference>
<dbReference type="PIRSF" id="PIRSF018072">
    <property type="entry name" value="UCP018072"/>
    <property type="match status" value="1"/>
</dbReference>
<gene>
    <name evidence="2" type="ORF">FO059_03315</name>
</gene>
<dbReference type="CDD" id="cd03441">
    <property type="entry name" value="R_hydratase_like"/>
    <property type="match status" value="1"/>
</dbReference>
<dbReference type="SUPFAM" id="SSF54637">
    <property type="entry name" value="Thioesterase/thiol ester dehydrase-isomerase"/>
    <property type="match status" value="1"/>
</dbReference>
<dbReference type="Proteomes" id="UP000317344">
    <property type="component" value="Chromosome"/>
</dbReference>
<dbReference type="PANTHER" id="PTHR43437">
    <property type="entry name" value="HYDROXYACYL-THIOESTER DEHYDRATASE TYPE 2, MITOCHONDRIAL-RELATED"/>
    <property type="match status" value="1"/>
</dbReference>
<dbReference type="RefSeq" id="WP_143906330.1">
    <property type="nucleotide sequence ID" value="NZ_CP041765.1"/>
</dbReference>